<protein>
    <submittedName>
        <fullName evidence="1">Uncharacterized protein</fullName>
    </submittedName>
</protein>
<accession>A0AA38TSJ6</accession>
<dbReference type="EMBL" id="JARYMX010000002">
    <property type="protein sequence ID" value="KAJ9560786.1"/>
    <property type="molecule type" value="Genomic_DNA"/>
</dbReference>
<dbReference type="Proteomes" id="UP001172457">
    <property type="component" value="Chromosome 2"/>
</dbReference>
<dbReference type="AlphaFoldDB" id="A0AA38TSJ6"/>
<sequence length="528" mass="59977">MPRNDAKGLNPEHVGLYEVNEMALVKRCALSSLHEFDSVLGGTSQKVCTYVPRHSCGRECAWPLRLSMEVFVEGRQRGVSTLRCNLLDESGSLPRFSKIKDKPESFPFNYLGLPVGGNMAKSANGSPVIDKFKSRLSSWKAKSLSLGGRLCLCKSVLGSLGTSYFSLYKAQIKVVNTHESIRRCFFWGGTDNSKKICWVTWEKILRDKNNGGLGIGSLRALNLAMLAKWWWRERTEPSAKWLAVIRSCSGSNSADTRRSNRGTWSQVISIDKHLRELGVNLNSLLRPNSSGSGWVWHLEDSKVFTVSSLRRLIDCISLPAADPATLWIKWVRNKANTHLWRTLINRLVTLDNLAKRVAFGYLPYAENLNHLFVECSTTRLVSVYLVCWLDWWPDNESSVSGLWEAIGANSSNVVHTKVKQVIATSFFWTIWLHRNNKAFTSSMKNEKVICRDIQFLAYDWIRVDGVVRDEHLITSNYVLIPYKEFKIIMRLKCKYAKVGELPDKFTHVLAVSEIHLGTQLIRFDLKLA</sequence>
<name>A0AA38TSJ6_9ASTR</name>
<evidence type="ECO:0000313" key="2">
    <source>
        <dbReference type="Proteomes" id="UP001172457"/>
    </source>
</evidence>
<dbReference type="PANTHER" id="PTHR33116:SF77">
    <property type="entry name" value="RNA-DIRECTED DNA POLYMERASE"/>
    <property type="match status" value="1"/>
</dbReference>
<reference evidence="1" key="1">
    <citation type="submission" date="2023-03" db="EMBL/GenBank/DDBJ databases">
        <title>Chromosome-scale reference genome and RAD-based genetic map of yellow starthistle (Centaurea solstitialis) reveal putative structural variation and QTLs associated with invader traits.</title>
        <authorList>
            <person name="Reatini B."/>
            <person name="Cang F.A."/>
            <person name="Jiang Q."/>
            <person name="Mckibben M.T.W."/>
            <person name="Barker M.S."/>
            <person name="Rieseberg L.H."/>
            <person name="Dlugosch K.M."/>
        </authorList>
    </citation>
    <scope>NUCLEOTIDE SEQUENCE</scope>
    <source>
        <strain evidence="1">CAN-66</strain>
        <tissue evidence="1">Leaf</tissue>
    </source>
</reference>
<proteinExistence type="predicted"/>
<comment type="caution">
    <text evidence="1">The sequence shown here is derived from an EMBL/GenBank/DDBJ whole genome shotgun (WGS) entry which is preliminary data.</text>
</comment>
<evidence type="ECO:0000313" key="1">
    <source>
        <dbReference type="EMBL" id="KAJ9560786.1"/>
    </source>
</evidence>
<gene>
    <name evidence="1" type="ORF">OSB04_005946</name>
</gene>
<dbReference type="PANTHER" id="PTHR33116">
    <property type="entry name" value="REVERSE TRANSCRIPTASE ZINC-BINDING DOMAIN-CONTAINING PROTEIN-RELATED-RELATED"/>
    <property type="match status" value="1"/>
</dbReference>
<keyword evidence="2" id="KW-1185">Reference proteome</keyword>
<organism evidence="1 2">
    <name type="scientific">Centaurea solstitialis</name>
    <name type="common">yellow star-thistle</name>
    <dbReference type="NCBI Taxonomy" id="347529"/>
    <lineage>
        <taxon>Eukaryota</taxon>
        <taxon>Viridiplantae</taxon>
        <taxon>Streptophyta</taxon>
        <taxon>Embryophyta</taxon>
        <taxon>Tracheophyta</taxon>
        <taxon>Spermatophyta</taxon>
        <taxon>Magnoliopsida</taxon>
        <taxon>eudicotyledons</taxon>
        <taxon>Gunneridae</taxon>
        <taxon>Pentapetalae</taxon>
        <taxon>asterids</taxon>
        <taxon>campanulids</taxon>
        <taxon>Asterales</taxon>
        <taxon>Asteraceae</taxon>
        <taxon>Carduoideae</taxon>
        <taxon>Cardueae</taxon>
        <taxon>Centaureinae</taxon>
        <taxon>Centaurea</taxon>
    </lineage>
</organism>